<dbReference type="SUPFAM" id="SSF53649">
    <property type="entry name" value="Alkaline phosphatase-like"/>
    <property type="match status" value="1"/>
</dbReference>
<evidence type="ECO:0000256" key="7">
    <source>
        <dbReference type="ARBA" id="ARBA00022692"/>
    </source>
</evidence>
<dbReference type="InterPro" id="IPR007070">
    <property type="entry name" value="GPI_EtnP_transferase_1"/>
</dbReference>
<dbReference type="OrthoDB" id="2748310at2759"/>
<evidence type="ECO:0000259" key="13">
    <source>
        <dbReference type="Pfam" id="PF04987"/>
    </source>
</evidence>
<evidence type="ECO:0000313" key="14">
    <source>
        <dbReference type="EMBL" id="EKX41788.1"/>
    </source>
</evidence>
<dbReference type="GO" id="GO:0005789">
    <property type="term" value="C:endoplasmic reticulum membrane"/>
    <property type="evidence" value="ECO:0007669"/>
    <property type="project" value="UniProtKB-SubCell"/>
</dbReference>
<keyword evidence="9 12" id="KW-1133">Transmembrane helix</keyword>
<keyword evidence="16" id="KW-1185">Reference proteome</keyword>
<sequence length="599" mass="66662">MLFDEKIDADGPAAPWMQKKILAGGASWGVSHTRVPTESRPCHASLLGGIYEDPSAVTKGWQQNPVEFDTVGQGGTVLNASSASFAIGSPDVIPLFAKGIPHVTSLRLKGAGVQASSRDEVLNTLTRLDDWVFAKLEELLKNATSDKGLNHRLRQDKMIIFLHLLGLDMNGHAHRPASQQYKDNLRSVDEGVKKVEQLLDNFFHRDGKTAYLFTSDHGMSNKGSHGDGEAECTQTPLVMWGAGVSRTSARKSVAPGHEDKHANPKTPEAWGKLKYVERKDLQQAQIAPLISVLIGAQLPRNSIGILPLQYLDLSPQDPRRLLLLLANAKVMHAQLKRKEEEKRQSSFSLLFKQYRPIRDGSIQRAIEECEEGARERRADLPQLEAEVHRVIQLLLQGLLYYDTYDRHFLQLFLSSSILLGWGTAYVLLSINYESCFYVALCWQLQLWLEIESSVPRSKEKRLEHRDLATAIMLLFLTIASFFGTGNIASVSSFELKSVYRFLTVFDPFLMGGMLLFKIVLPFVLVTATFSLICSRQGVSTAGVLCLVLVLAVRTEGSWKEIGNSISHFGITNFVIVMIQANFIHCNPLLVLGDSHVACR</sequence>
<name>L1IZV6_GUITC</name>
<dbReference type="InterPro" id="IPR002591">
    <property type="entry name" value="Phosphodiest/P_Trfase"/>
</dbReference>
<dbReference type="HOGENOM" id="CLU_455955_0_0_1"/>
<organism evidence="14">
    <name type="scientific">Guillardia theta (strain CCMP2712)</name>
    <name type="common">Cryptophyte</name>
    <dbReference type="NCBI Taxonomy" id="905079"/>
    <lineage>
        <taxon>Eukaryota</taxon>
        <taxon>Cryptophyceae</taxon>
        <taxon>Pyrenomonadales</taxon>
        <taxon>Geminigeraceae</taxon>
        <taxon>Guillardia</taxon>
    </lineage>
</organism>
<dbReference type="GO" id="GO:0006506">
    <property type="term" value="P:GPI anchor biosynthetic process"/>
    <property type="evidence" value="ECO:0007669"/>
    <property type="project" value="UniProtKB-UniPathway"/>
</dbReference>
<dbReference type="Gene3D" id="3.40.720.10">
    <property type="entry name" value="Alkaline Phosphatase, subunit A"/>
    <property type="match status" value="1"/>
</dbReference>
<evidence type="ECO:0000256" key="1">
    <source>
        <dbReference type="ARBA" id="ARBA00004477"/>
    </source>
</evidence>
<keyword evidence="11" id="KW-0325">Glycoprotein</keyword>
<feature type="transmembrane region" description="Helical" evidence="12">
    <location>
        <begin position="408"/>
        <end position="428"/>
    </location>
</feature>
<comment type="caution">
    <text evidence="12">Lacks conserved residue(s) required for the propagation of feature annotation.</text>
</comment>
<evidence type="ECO:0000256" key="5">
    <source>
        <dbReference type="ARBA" id="ARBA00022502"/>
    </source>
</evidence>
<dbReference type="EC" id="2.-.-.-" evidence="12"/>
<feature type="domain" description="GPI ethanolamine phosphate transferase 1 C-terminal" evidence="13">
    <location>
        <begin position="416"/>
        <end position="550"/>
    </location>
</feature>
<proteinExistence type="inferred from homology"/>
<protein>
    <recommendedName>
        <fullName evidence="4 12">GPI ethanolamine phosphate transferase 1</fullName>
        <ecNumber evidence="12">2.-.-.-</ecNumber>
    </recommendedName>
</protein>
<comment type="subcellular location">
    <subcellularLocation>
        <location evidence="1 12">Endoplasmic reticulum membrane</location>
        <topology evidence="1 12">Multi-pass membrane protein</topology>
    </subcellularLocation>
</comment>
<dbReference type="KEGG" id="gtt:GUITHDRAFT_141776"/>
<dbReference type="EMBL" id="JH993021">
    <property type="protein sequence ID" value="EKX41788.1"/>
    <property type="molecule type" value="Genomic_DNA"/>
</dbReference>
<evidence type="ECO:0000256" key="9">
    <source>
        <dbReference type="ARBA" id="ARBA00022989"/>
    </source>
</evidence>
<dbReference type="InterPro" id="IPR017852">
    <property type="entry name" value="GPI_EtnP_transferase_1_C"/>
</dbReference>
<dbReference type="GeneID" id="17298481"/>
<evidence type="ECO:0000256" key="4">
    <source>
        <dbReference type="ARBA" id="ARBA00020831"/>
    </source>
</evidence>
<feature type="transmembrane region" description="Helical" evidence="12">
    <location>
        <begin position="508"/>
        <end position="532"/>
    </location>
</feature>
<keyword evidence="6 12" id="KW-0808">Transferase</keyword>
<evidence type="ECO:0000256" key="12">
    <source>
        <dbReference type="RuleBase" id="RU367138"/>
    </source>
</evidence>
<dbReference type="PANTHER" id="PTHR12250">
    <property type="entry name" value="PHOSPHATIDYLINOSITOL GLYCAN, CLASS N"/>
    <property type="match status" value="1"/>
</dbReference>
<dbReference type="OMA" id="YLENIHY"/>
<accession>L1IZV6</accession>
<comment type="pathway">
    <text evidence="2 12">Glycolipid biosynthesis; glycosylphosphatidylinositol-anchor biosynthesis.</text>
</comment>
<dbReference type="STRING" id="905079.L1IZV6"/>
<evidence type="ECO:0000256" key="10">
    <source>
        <dbReference type="ARBA" id="ARBA00023136"/>
    </source>
</evidence>
<feature type="transmembrane region" description="Helical" evidence="12">
    <location>
        <begin position="467"/>
        <end position="488"/>
    </location>
</feature>
<dbReference type="PaxDb" id="55529-EKX41788"/>
<dbReference type="AlphaFoldDB" id="L1IZV6"/>
<dbReference type="eggNOG" id="KOG2124">
    <property type="taxonomic scope" value="Eukaryota"/>
</dbReference>
<evidence type="ECO:0000256" key="11">
    <source>
        <dbReference type="ARBA" id="ARBA00023180"/>
    </source>
</evidence>
<dbReference type="InterPro" id="IPR037671">
    <property type="entry name" value="PIGN_N"/>
</dbReference>
<comment type="function">
    <text evidence="12">Ethanolamine phosphate transferase involved in glycosylphosphatidylinositol-anchor biosynthesis. Transfers ethanolamine phosphate to the first alpha-1,4-linked mannose of the glycosylphosphatidylinositol precursor of GPI-anchor.</text>
</comment>
<dbReference type="RefSeq" id="XP_005828768.1">
    <property type="nucleotide sequence ID" value="XM_005828711.1"/>
</dbReference>
<dbReference type="CDD" id="cd16020">
    <property type="entry name" value="GPI_EPT_1"/>
    <property type="match status" value="1"/>
</dbReference>
<evidence type="ECO:0000313" key="15">
    <source>
        <dbReference type="EnsemblProtists" id="EKX41788"/>
    </source>
</evidence>
<keyword evidence="7 12" id="KW-0812">Transmembrane</keyword>
<dbReference type="UniPathway" id="UPA00196"/>
<keyword evidence="5 12" id="KW-0337">GPI-anchor biosynthesis</keyword>
<dbReference type="Pfam" id="PF04987">
    <property type="entry name" value="PigN"/>
    <property type="match status" value="1"/>
</dbReference>
<dbReference type="EnsemblProtists" id="EKX41788">
    <property type="protein sequence ID" value="EKX41788"/>
    <property type="gene ID" value="GUITHDRAFT_141776"/>
</dbReference>
<dbReference type="InterPro" id="IPR017850">
    <property type="entry name" value="Alkaline_phosphatase_core_sf"/>
</dbReference>
<comment type="similarity">
    <text evidence="3 12">Belongs to the PIGG/PIGN/PIGO family. PIGN subfamily.</text>
</comment>
<keyword evidence="10 12" id="KW-0472">Membrane</keyword>
<evidence type="ECO:0000256" key="6">
    <source>
        <dbReference type="ARBA" id="ARBA00022679"/>
    </source>
</evidence>
<evidence type="ECO:0000256" key="8">
    <source>
        <dbReference type="ARBA" id="ARBA00022824"/>
    </source>
</evidence>
<dbReference type="Proteomes" id="UP000011087">
    <property type="component" value="Unassembled WGS sequence"/>
</dbReference>
<reference evidence="15" key="3">
    <citation type="submission" date="2016-03" db="UniProtKB">
        <authorList>
            <consortium name="EnsemblProtists"/>
        </authorList>
    </citation>
    <scope>IDENTIFICATION</scope>
</reference>
<dbReference type="Pfam" id="PF01663">
    <property type="entry name" value="Phosphodiest"/>
    <property type="match status" value="1"/>
</dbReference>
<dbReference type="GO" id="GO:0051377">
    <property type="term" value="F:mannose-ethanolamine phosphotransferase activity"/>
    <property type="evidence" value="ECO:0007669"/>
    <property type="project" value="UniProtKB-UniRule"/>
</dbReference>
<evidence type="ECO:0000256" key="3">
    <source>
        <dbReference type="ARBA" id="ARBA00008400"/>
    </source>
</evidence>
<evidence type="ECO:0000256" key="2">
    <source>
        <dbReference type="ARBA" id="ARBA00004687"/>
    </source>
</evidence>
<evidence type="ECO:0000313" key="16">
    <source>
        <dbReference type="Proteomes" id="UP000011087"/>
    </source>
</evidence>
<keyword evidence="8 12" id="KW-0256">Endoplasmic reticulum</keyword>
<dbReference type="PANTHER" id="PTHR12250:SF0">
    <property type="entry name" value="GPI ETHANOLAMINE PHOSPHATE TRANSFERASE 1"/>
    <property type="match status" value="1"/>
</dbReference>
<reference evidence="16" key="2">
    <citation type="submission" date="2012-11" db="EMBL/GenBank/DDBJ databases">
        <authorList>
            <person name="Kuo A."/>
            <person name="Curtis B.A."/>
            <person name="Tanifuji G."/>
            <person name="Burki F."/>
            <person name="Gruber A."/>
            <person name="Irimia M."/>
            <person name="Maruyama S."/>
            <person name="Arias M.C."/>
            <person name="Ball S.G."/>
            <person name="Gile G.H."/>
            <person name="Hirakawa Y."/>
            <person name="Hopkins J.F."/>
            <person name="Rensing S.A."/>
            <person name="Schmutz J."/>
            <person name="Symeonidi A."/>
            <person name="Elias M."/>
            <person name="Eveleigh R.J."/>
            <person name="Herman E.K."/>
            <person name="Klute M.J."/>
            <person name="Nakayama T."/>
            <person name="Obornik M."/>
            <person name="Reyes-Prieto A."/>
            <person name="Armbrust E.V."/>
            <person name="Aves S.J."/>
            <person name="Beiko R.G."/>
            <person name="Coutinho P."/>
            <person name="Dacks J.B."/>
            <person name="Durnford D.G."/>
            <person name="Fast N.M."/>
            <person name="Green B.R."/>
            <person name="Grisdale C."/>
            <person name="Hempe F."/>
            <person name="Henrissat B."/>
            <person name="Hoppner M.P."/>
            <person name="Ishida K.-I."/>
            <person name="Kim E."/>
            <person name="Koreny L."/>
            <person name="Kroth P.G."/>
            <person name="Liu Y."/>
            <person name="Malik S.-B."/>
            <person name="Maier U.G."/>
            <person name="McRose D."/>
            <person name="Mock T."/>
            <person name="Neilson J.A."/>
            <person name="Onodera N.T."/>
            <person name="Poole A.M."/>
            <person name="Pritham E.J."/>
            <person name="Richards T.A."/>
            <person name="Rocap G."/>
            <person name="Roy S.W."/>
            <person name="Sarai C."/>
            <person name="Schaack S."/>
            <person name="Shirato S."/>
            <person name="Slamovits C.H."/>
            <person name="Spencer D.F."/>
            <person name="Suzuki S."/>
            <person name="Worden A.Z."/>
            <person name="Zauner S."/>
            <person name="Barry K."/>
            <person name="Bell C."/>
            <person name="Bharti A.K."/>
            <person name="Crow J.A."/>
            <person name="Grimwood J."/>
            <person name="Kramer R."/>
            <person name="Lindquist E."/>
            <person name="Lucas S."/>
            <person name="Salamov A."/>
            <person name="McFadden G.I."/>
            <person name="Lane C.E."/>
            <person name="Keeling P.J."/>
            <person name="Gray M.W."/>
            <person name="Grigoriev I.V."/>
            <person name="Archibald J.M."/>
        </authorList>
    </citation>
    <scope>NUCLEOTIDE SEQUENCE</scope>
    <source>
        <strain evidence="16">CCMP2712</strain>
    </source>
</reference>
<gene>
    <name evidence="14" type="ORF">GUITHDRAFT_141776</name>
</gene>
<reference evidence="14 16" key="1">
    <citation type="journal article" date="2012" name="Nature">
        <title>Algal genomes reveal evolutionary mosaicism and the fate of nucleomorphs.</title>
        <authorList>
            <consortium name="DOE Joint Genome Institute"/>
            <person name="Curtis B.A."/>
            <person name="Tanifuji G."/>
            <person name="Burki F."/>
            <person name="Gruber A."/>
            <person name="Irimia M."/>
            <person name="Maruyama S."/>
            <person name="Arias M.C."/>
            <person name="Ball S.G."/>
            <person name="Gile G.H."/>
            <person name="Hirakawa Y."/>
            <person name="Hopkins J.F."/>
            <person name="Kuo A."/>
            <person name="Rensing S.A."/>
            <person name="Schmutz J."/>
            <person name="Symeonidi A."/>
            <person name="Elias M."/>
            <person name="Eveleigh R.J."/>
            <person name="Herman E.K."/>
            <person name="Klute M.J."/>
            <person name="Nakayama T."/>
            <person name="Obornik M."/>
            <person name="Reyes-Prieto A."/>
            <person name="Armbrust E.V."/>
            <person name="Aves S.J."/>
            <person name="Beiko R.G."/>
            <person name="Coutinho P."/>
            <person name="Dacks J.B."/>
            <person name="Durnford D.G."/>
            <person name="Fast N.M."/>
            <person name="Green B.R."/>
            <person name="Grisdale C.J."/>
            <person name="Hempel F."/>
            <person name="Henrissat B."/>
            <person name="Hoppner M.P."/>
            <person name="Ishida K."/>
            <person name="Kim E."/>
            <person name="Koreny L."/>
            <person name="Kroth P.G."/>
            <person name="Liu Y."/>
            <person name="Malik S.B."/>
            <person name="Maier U.G."/>
            <person name="McRose D."/>
            <person name="Mock T."/>
            <person name="Neilson J.A."/>
            <person name="Onodera N.T."/>
            <person name="Poole A.M."/>
            <person name="Pritham E.J."/>
            <person name="Richards T.A."/>
            <person name="Rocap G."/>
            <person name="Roy S.W."/>
            <person name="Sarai C."/>
            <person name="Schaack S."/>
            <person name="Shirato S."/>
            <person name="Slamovits C.H."/>
            <person name="Spencer D.F."/>
            <person name="Suzuki S."/>
            <person name="Worden A.Z."/>
            <person name="Zauner S."/>
            <person name="Barry K."/>
            <person name="Bell C."/>
            <person name="Bharti A.K."/>
            <person name="Crow J.A."/>
            <person name="Grimwood J."/>
            <person name="Kramer R."/>
            <person name="Lindquist E."/>
            <person name="Lucas S."/>
            <person name="Salamov A."/>
            <person name="McFadden G.I."/>
            <person name="Lane C.E."/>
            <person name="Keeling P.J."/>
            <person name="Gray M.W."/>
            <person name="Grigoriev I.V."/>
            <person name="Archibald J.M."/>
        </authorList>
    </citation>
    <scope>NUCLEOTIDE SEQUENCE</scope>
    <source>
        <strain evidence="14 16">CCMP2712</strain>
    </source>
</reference>